<dbReference type="InterPro" id="IPR036736">
    <property type="entry name" value="ACP-like_sf"/>
</dbReference>
<dbReference type="InterPro" id="IPR020845">
    <property type="entry name" value="AMP-binding_CS"/>
</dbReference>
<dbReference type="PROSITE" id="PS00455">
    <property type="entry name" value="AMP_BINDING"/>
    <property type="match status" value="1"/>
</dbReference>
<evidence type="ECO:0000256" key="3">
    <source>
        <dbReference type="SAM" id="MobiDB-lite"/>
    </source>
</evidence>
<dbReference type="GO" id="GO:0031177">
    <property type="term" value="F:phosphopantetheine binding"/>
    <property type="evidence" value="ECO:0007669"/>
    <property type="project" value="TreeGrafter"/>
</dbReference>
<dbReference type="STRING" id="1121362.A605_09865"/>
<feature type="transmembrane region" description="Helical" evidence="4">
    <location>
        <begin position="1097"/>
        <end position="1122"/>
    </location>
</feature>
<dbReference type="SUPFAM" id="SSF47336">
    <property type="entry name" value="ACP-like"/>
    <property type="match status" value="1"/>
</dbReference>
<dbReference type="Gene3D" id="3.40.50.12780">
    <property type="entry name" value="N-terminal domain of ligase-like"/>
    <property type="match status" value="1"/>
</dbReference>
<dbReference type="eggNOG" id="COG0110">
    <property type="taxonomic scope" value="Bacteria"/>
</dbReference>
<evidence type="ECO:0000256" key="2">
    <source>
        <dbReference type="ARBA" id="ARBA00022553"/>
    </source>
</evidence>
<dbReference type="PATRIC" id="fig|1121362.3.peg.1996"/>
<feature type="transmembrane region" description="Helical" evidence="4">
    <location>
        <begin position="890"/>
        <end position="916"/>
    </location>
</feature>
<dbReference type="EMBL" id="CP003697">
    <property type="protein sequence ID" value="AGF72975.1"/>
    <property type="molecule type" value="Genomic_DNA"/>
</dbReference>
<evidence type="ECO:0000256" key="4">
    <source>
        <dbReference type="SAM" id="Phobius"/>
    </source>
</evidence>
<sequence length="1342" mass="146914">MNHWDKTSDADPAADSPVKDHGERAIFGVERPSPPRTLIDILKTTIAAHPDAVAIENGRSAITYGELEHVLDEQARRLAELGVGRGSRVGIRVPSGTTYLYVAILSTIWAGAAYVPVDWDDPDTRATTVWEEAGVDVVYGRDLSLTRMKEGPAVDPSEQTPTLTDDAWIIFTSGSTGKPKGVAIQHRSAAAWVDAESRMFLLDAPLGPADRVMAGLSVAFDASCEEMWLAWRYGATLVAADRNVVKSGDSLGEWIIHHRISVVSTVPTLASFWPEEALNNVRLLIFGGEACPLDLVLRLQAPGREIWNTYGPTETTVIVTGQLMTPDPPVRIGRPIPGWEAVVVDSEGQPVKWGESGELIVGGVGLGRYLDPQKDAEVYAPLPSMGWERAYRTGDLVRAEQEGLIFQGRADDQIKFGGRRLELGEIDDHLTRLPDVRVGAAAMHKTPAGSDVLVGYLVAEPDARIDFSMARELLGRSLPGGIVPTLCVLPEMPMKTSGKVDRKALPWPLPADSTPGSEVDLPAELEWLAERWTDQLGPVPLAADSDFFDLGGSSVAIAKLVVELRKKYAGADIAELYNNRTLERMAAYLDTLDTEVSTRRMPAPLPWYTGLFQAATVAGLYVINGLRYVSGALLVLWILKEVFDAGWVPQPPLVPVLIAWILLFSTAGKMLMTAVGVRVLTAGLRPGTYLRGGTTHLRVWAAERLVTFQRFDAMLGSPLMPTFYRMLGNKVGSHAHLHSFPSVTGLVTIGDNVAIEGEVDLHGYWIEGDQFRVGTIDIEDGVRVGTRSVISPNATINTGAEILPGSHVEGSVRGHQLWGGSPLQHWGDAGQNWPTEDPRTTPTVHRLDGFTHHVLHMLGLGWITLLPILAILPGAVLVFEKVRIIQMYEYVFPILAVWIPVFVLLTVVTWLCLVILTVRLLSTMIKPGYYPDRSGTGWAVWLTHALMERTLTSTYFIYASWLTPVFMRLLGAKVGRDTEISTVVTIPHLTWIEDRTFLADHALASSARYRAGWVHVGTTVIGEGSFVGNSAIVGPDRDLPPESLVAVLSSTPYRAERGSSWLGRKPVAIPRKKVNADADATYNPGAKLKVARALVEFLRLTPAVLAAWLDLAIIYVGTMIYMQGFLAGDPWRGLLYVTLLSGPIVLAAGIIASVIPIIVKWLVVGRFTAGERTLFSTFVWRSELADNFVEPLAVPSLIRMSLGSPMFNMWARLMGTRIGRDVWCETWWLPEFDLITLQDRCTVNRGTVVQTHLFHDRVMSLERVTLGRGATLGTNSFLLPGSALGDRSTVAPGSLVLRQDEIPADSVWAGNPVRRVKENRPRQNTPVPPHNPNDSEKAVSVR</sequence>
<reference evidence="6 7" key="1">
    <citation type="journal article" date="2012" name="Stand. Genomic Sci.">
        <title>Genome sequence of the halotolerant bacterium Corynebacterium halotolerans type strain YIM 70093(T) (= DSM 44683(T)).</title>
        <authorList>
            <person name="Ruckert C."/>
            <person name="Albersmeier A."/>
            <person name="Al-Dilaimi A."/>
            <person name="Niehaus K."/>
            <person name="Szczepanowski R."/>
            <person name="Kalinowski J."/>
        </authorList>
    </citation>
    <scope>NUCLEOTIDE SEQUENCE [LARGE SCALE GENOMIC DNA]</scope>
    <source>
        <strain evidence="6">YIM 70093</strain>
    </source>
</reference>
<dbReference type="KEGG" id="chn:A605_09865"/>
<dbReference type="PANTHER" id="PTHR45527:SF1">
    <property type="entry name" value="FATTY ACID SYNTHASE"/>
    <property type="match status" value="1"/>
</dbReference>
<evidence type="ECO:0000259" key="5">
    <source>
        <dbReference type="PROSITE" id="PS50075"/>
    </source>
</evidence>
<dbReference type="Gene3D" id="2.160.10.10">
    <property type="entry name" value="Hexapeptide repeat proteins"/>
    <property type="match status" value="3"/>
</dbReference>
<dbReference type="eggNOG" id="COG1044">
    <property type="taxonomic scope" value="Bacteria"/>
</dbReference>
<dbReference type="CDD" id="cd05930">
    <property type="entry name" value="A_NRPS"/>
    <property type="match status" value="1"/>
</dbReference>
<keyword evidence="7" id="KW-1185">Reference proteome</keyword>
<dbReference type="HOGENOM" id="CLU_002751_1_0_11"/>
<dbReference type="OrthoDB" id="2472181at2"/>
<dbReference type="GO" id="GO:0044550">
    <property type="term" value="P:secondary metabolite biosynthetic process"/>
    <property type="evidence" value="ECO:0007669"/>
    <property type="project" value="TreeGrafter"/>
</dbReference>
<organism evidence="6 7">
    <name type="scientific">Corynebacterium halotolerans YIM 70093 = DSM 44683</name>
    <dbReference type="NCBI Taxonomy" id="1121362"/>
    <lineage>
        <taxon>Bacteria</taxon>
        <taxon>Bacillati</taxon>
        <taxon>Actinomycetota</taxon>
        <taxon>Actinomycetes</taxon>
        <taxon>Mycobacteriales</taxon>
        <taxon>Corynebacteriaceae</taxon>
        <taxon>Corynebacterium</taxon>
    </lineage>
</organism>
<dbReference type="SUPFAM" id="SSF51161">
    <property type="entry name" value="Trimeric LpxA-like enzymes"/>
    <property type="match status" value="3"/>
</dbReference>
<keyword evidence="2" id="KW-0597">Phosphoprotein</keyword>
<feature type="region of interest" description="Disordered" evidence="3">
    <location>
        <begin position="1"/>
        <end position="25"/>
    </location>
</feature>
<feature type="transmembrane region" description="Helical" evidence="4">
    <location>
        <begin position="654"/>
        <end position="681"/>
    </location>
</feature>
<dbReference type="PROSITE" id="PS50075">
    <property type="entry name" value="CARRIER"/>
    <property type="match status" value="1"/>
</dbReference>
<feature type="compositionally biased region" description="Basic and acidic residues" evidence="3">
    <location>
        <begin position="1333"/>
        <end position="1342"/>
    </location>
</feature>
<dbReference type="NCBIfam" id="TIGR02353">
    <property type="entry name" value="NRPS_term_dom"/>
    <property type="match status" value="1"/>
</dbReference>
<dbReference type="InterPro" id="IPR045851">
    <property type="entry name" value="AMP-bd_C_sf"/>
</dbReference>
<dbReference type="InterPro" id="IPR042099">
    <property type="entry name" value="ANL_N_sf"/>
</dbReference>
<dbReference type="InterPro" id="IPR000873">
    <property type="entry name" value="AMP-dep_synth/lig_dom"/>
</dbReference>
<feature type="transmembrane region" description="Helical" evidence="4">
    <location>
        <begin position="1134"/>
        <end position="1163"/>
    </location>
</feature>
<feature type="transmembrane region" description="Helical" evidence="4">
    <location>
        <begin position="854"/>
        <end position="878"/>
    </location>
</feature>
<keyword evidence="4" id="KW-1133">Transmembrane helix</keyword>
<dbReference type="GO" id="GO:0043041">
    <property type="term" value="P:amino acid activation for nonribosomal peptide biosynthetic process"/>
    <property type="evidence" value="ECO:0007669"/>
    <property type="project" value="TreeGrafter"/>
</dbReference>
<dbReference type="InterPro" id="IPR009081">
    <property type="entry name" value="PP-bd_ACP"/>
</dbReference>
<dbReference type="RefSeq" id="WP_015401394.1">
    <property type="nucleotide sequence ID" value="NC_020302.1"/>
</dbReference>
<evidence type="ECO:0000313" key="6">
    <source>
        <dbReference type="EMBL" id="AGF72975.1"/>
    </source>
</evidence>
<feature type="domain" description="Carrier" evidence="5">
    <location>
        <begin position="519"/>
        <end position="593"/>
    </location>
</feature>
<evidence type="ECO:0000313" key="7">
    <source>
        <dbReference type="Proteomes" id="UP000011723"/>
    </source>
</evidence>
<dbReference type="Proteomes" id="UP000011723">
    <property type="component" value="Chromosome"/>
</dbReference>
<dbReference type="GO" id="GO:0005737">
    <property type="term" value="C:cytoplasm"/>
    <property type="evidence" value="ECO:0007669"/>
    <property type="project" value="TreeGrafter"/>
</dbReference>
<dbReference type="InterPro" id="IPR011004">
    <property type="entry name" value="Trimer_LpxA-like_sf"/>
</dbReference>
<keyword evidence="4" id="KW-0472">Membrane</keyword>
<dbReference type="Pfam" id="PF00501">
    <property type="entry name" value="AMP-binding"/>
    <property type="match status" value="1"/>
</dbReference>
<dbReference type="PROSITE" id="PS00012">
    <property type="entry name" value="PHOSPHOPANTETHEINE"/>
    <property type="match status" value="1"/>
</dbReference>
<dbReference type="SUPFAM" id="SSF56801">
    <property type="entry name" value="Acetyl-CoA synthetase-like"/>
    <property type="match status" value="1"/>
</dbReference>
<dbReference type="PANTHER" id="PTHR45527">
    <property type="entry name" value="NONRIBOSOMAL PEPTIDE SYNTHETASE"/>
    <property type="match status" value="1"/>
</dbReference>
<protein>
    <submittedName>
        <fullName evidence="6">Non-ribosomal peptide synthetase</fullName>
    </submittedName>
</protein>
<keyword evidence="4" id="KW-0812">Transmembrane</keyword>
<keyword evidence="1" id="KW-0596">Phosphopantetheine</keyword>
<evidence type="ECO:0000256" key="1">
    <source>
        <dbReference type="ARBA" id="ARBA00022450"/>
    </source>
</evidence>
<dbReference type="eggNOG" id="COG1020">
    <property type="taxonomic scope" value="Bacteria"/>
</dbReference>
<dbReference type="InterPro" id="IPR006162">
    <property type="entry name" value="Ppantetheine_attach_site"/>
</dbReference>
<dbReference type="Pfam" id="PF00550">
    <property type="entry name" value="PP-binding"/>
    <property type="match status" value="1"/>
</dbReference>
<gene>
    <name evidence="6" type="ORF">A605_09865</name>
</gene>
<dbReference type="Gene3D" id="3.30.300.30">
    <property type="match status" value="1"/>
</dbReference>
<proteinExistence type="predicted"/>
<feature type="transmembrane region" description="Helical" evidence="4">
    <location>
        <begin position="628"/>
        <end position="648"/>
    </location>
</feature>
<feature type="region of interest" description="Disordered" evidence="3">
    <location>
        <begin position="1308"/>
        <end position="1342"/>
    </location>
</feature>
<dbReference type="InterPro" id="IPR012728">
    <property type="entry name" value="Pls/PosA_C"/>
</dbReference>
<accession>M1NZQ9</accession>
<name>M1NZQ9_9CORY</name>
<dbReference type="Gene3D" id="1.10.1200.10">
    <property type="entry name" value="ACP-like"/>
    <property type="match status" value="1"/>
</dbReference>